<dbReference type="OrthoDB" id="422364at2759"/>
<dbReference type="InterPro" id="IPR034104">
    <property type="entry name" value="Lsm1"/>
</dbReference>
<dbReference type="GO" id="GO:1990904">
    <property type="term" value="C:ribonucleoprotein complex"/>
    <property type="evidence" value="ECO:0007669"/>
    <property type="project" value="UniProtKB-KW"/>
</dbReference>
<dbReference type="Gene3D" id="2.30.30.100">
    <property type="match status" value="1"/>
</dbReference>
<dbReference type="PANTHER" id="PTHR15588">
    <property type="entry name" value="LSM1"/>
    <property type="match status" value="1"/>
</dbReference>
<dbReference type="GO" id="GO:0000290">
    <property type="term" value="P:deadenylation-dependent decapping of nuclear-transcribed mRNA"/>
    <property type="evidence" value="ECO:0007669"/>
    <property type="project" value="TreeGrafter"/>
</dbReference>
<organism evidence="14 15">
    <name type="scientific">Exaiptasia diaphana</name>
    <name type="common">Tropical sea anemone</name>
    <name type="synonym">Aiptasia pulchella</name>
    <dbReference type="NCBI Taxonomy" id="2652724"/>
    <lineage>
        <taxon>Eukaryota</taxon>
        <taxon>Metazoa</taxon>
        <taxon>Cnidaria</taxon>
        <taxon>Anthozoa</taxon>
        <taxon>Hexacorallia</taxon>
        <taxon>Actiniaria</taxon>
        <taxon>Aiptasiidae</taxon>
        <taxon>Exaiptasia</taxon>
    </lineage>
</organism>
<evidence type="ECO:0000256" key="6">
    <source>
        <dbReference type="ARBA" id="ARBA00023187"/>
    </source>
</evidence>
<dbReference type="PANTHER" id="PTHR15588:SF8">
    <property type="entry name" value="U6 SNRNA-ASSOCIATED SM-LIKE PROTEIN LSM1"/>
    <property type="match status" value="1"/>
</dbReference>
<reference evidence="14" key="1">
    <citation type="submission" date="2022-11" db="UniProtKB">
        <authorList>
            <consortium name="EnsemblMetazoa"/>
        </authorList>
    </citation>
    <scope>IDENTIFICATION</scope>
</reference>
<keyword evidence="15" id="KW-1185">Reference proteome</keyword>
<gene>
    <name evidence="11" type="primary">LSM1</name>
</gene>
<dbReference type="GO" id="GO:1990726">
    <property type="term" value="C:Lsm1-7-Pat1 complex"/>
    <property type="evidence" value="ECO:0007669"/>
    <property type="project" value="TreeGrafter"/>
</dbReference>
<evidence type="ECO:0000256" key="11">
    <source>
        <dbReference type="RuleBase" id="RU365047"/>
    </source>
</evidence>
<feature type="domain" description="Sm" evidence="13">
    <location>
        <begin position="5"/>
        <end position="80"/>
    </location>
</feature>
<evidence type="ECO:0000256" key="5">
    <source>
        <dbReference type="ARBA" id="ARBA00022884"/>
    </source>
</evidence>
<dbReference type="EnsemblMetazoa" id="XM_021046934.2">
    <property type="protein sequence ID" value="XP_020902593.1"/>
    <property type="gene ID" value="LOC110241096"/>
</dbReference>
<dbReference type="InterPro" id="IPR001163">
    <property type="entry name" value="Sm_dom_euk/arc"/>
</dbReference>
<dbReference type="SUPFAM" id="SSF50182">
    <property type="entry name" value="Sm-like ribonucleoproteins"/>
    <property type="match status" value="1"/>
</dbReference>
<dbReference type="FunFam" id="2.30.30.100:FF:000021">
    <property type="entry name" value="U6 snRNA-associated Sm-like protein LSm1"/>
    <property type="match status" value="1"/>
</dbReference>
<evidence type="ECO:0000256" key="12">
    <source>
        <dbReference type="SAM" id="MobiDB-lite"/>
    </source>
</evidence>
<dbReference type="InterPro" id="IPR044642">
    <property type="entry name" value="PTHR15588"/>
</dbReference>
<dbReference type="InterPro" id="IPR047575">
    <property type="entry name" value="Sm"/>
</dbReference>
<dbReference type="InterPro" id="IPR010920">
    <property type="entry name" value="LSM_dom_sf"/>
</dbReference>
<evidence type="ECO:0000313" key="15">
    <source>
        <dbReference type="Proteomes" id="UP000887567"/>
    </source>
</evidence>
<evidence type="ECO:0000256" key="1">
    <source>
        <dbReference type="ARBA" id="ARBA00006850"/>
    </source>
</evidence>
<evidence type="ECO:0000256" key="2">
    <source>
        <dbReference type="ARBA" id="ARBA00022490"/>
    </source>
</evidence>
<comment type="subcellular location">
    <subcellularLocation>
        <location evidence="11">Cytoplasm</location>
    </subcellularLocation>
    <subcellularLocation>
        <location evidence="11">Cytoplasm</location>
        <location evidence="11">P-body</location>
    </subcellularLocation>
</comment>
<keyword evidence="5 11" id="KW-0694">RNA-binding</keyword>
<evidence type="ECO:0000259" key="13">
    <source>
        <dbReference type="PROSITE" id="PS52002"/>
    </source>
</evidence>
<evidence type="ECO:0000256" key="8">
    <source>
        <dbReference type="ARBA" id="ARBA00056858"/>
    </source>
</evidence>
<dbReference type="SMART" id="SM00651">
    <property type="entry name" value="Sm"/>
    <property type="match status" value="1"/>
</dbReference>
<evidence type="ECO:0000313" key="14">
    <source>
        <dbReference type="EnsemblMetazoa" id="XP_020902593.1"/>
    </source>
</evidence>
<feature type="region of interest" description="Disordered" evidence="12">
    <location>
        <begin position="106"/>
        <end position="138"/>
    </location>
</feature>
<dbReference type="Pfam" id="PF01423">
    <property type="entry name" value="LSM"/>
    <property type="match status" value="1"/>
</dbReference>
<keyword evidence="6" id="KW-0508">mRNA splicing</keyword>
<accession>A0A913XD03</accession>
<sequence>MSFLPGTASLIKEIDKKLLVVLRDNRTLIGYLRSIDQFANLVLQGTIERIHVGDMYGDIPRGIFVVRGENVVLLGEIDQEKENKSILKEVSVDKILEAQRAEQIEQEEQEKAKNKARAQQGMPVNSSETYLTHDDRFI</sequence>
<dbReference type="GO" id="GO:0000932">
    <property type="term" value="C:P-body"/>
    <property type="evidence" value="ECO:0007669"/>
    <property type="project" value="UniProtKB-SubCell"/>
</dbReference>
<evidence type="ECO:0000256" key="7">
    <source>
        <dbReference type="ARBA" id="ARBA00023274"/>
    </source>
</evidence>
<comment type="similarity">
    <text evidence="1 11">Belongs to the snRNP Sm proteins family.</text>
</comment>
<dbReference type="GO" id="GO:0008380">
    <property type="term" value="P:RNA splicing"/>
    <property type="evidence" value="ECO:0007669"/>
    <property type="project" value="UniProtKB-KW"/>
</dbReference>
<proteinExistence type="inferred from homology"/>
<comment type="function">
    <text evidence="8">Plays a role in the degradation of histone mRNAs, the only eukaryotic mRNAs that are not polyadenylated. Probably also part of an LSm subunits-containing complex involved in the general process of mRNA degradation.</text>
</comment>
<name>A0A913XD03_EXADI</name>
<dbReference type="AlphaFoldDB" id="A0A913XD03"/>
<protein>
    <recommendedName>
        <fullName evidence="10 11">U6 snRNA-associated Sm-like protein LSm1</fullName>
    </recommendedName>
</protein>
<dbReference type="Proteomes" id="UP000887567">
    <property type="component" value="Unplaced"/>
</dbReference>
<dbReference type="CDD" id="cd01728">
    <property type="entry name" value="LSm1"/>
    <property type="match status" value="1"/>
</dbReference>
<evidence type="ECO:0000256" key="10">
    <source>
        <dbReference type="ARBA" id="ARBA00067756"/>
    </source>
</evidence>
<dbReference type="GO" id="GO:0006397">
    <property type="term" value="P:mRNA processing"/>
    <property type="evidence" value="ECO:0007669"/>
    <property type="project" value="UniProtKB-UniRule"/>
</dbReference>
<keyword evidence="7 11" id="KW-0687">Ribonucleoprotein</keyword>
<comment type="function">
    <text evidence="11">Probably involved with other LSm subunits in the general process of degradation of mRNAs.</text>
</comment>
<dbReference type="PROSITE" id="PS52002">
    <property type="entry name" value="SM"/>
    <property type="match status" value="1"/>
</dbReference>
<evidence type="ECO:0000256" key="9">
    <source>
        <dbReference type="ARBA" id="ARBA00062159"/>
    </source>
</evidence>
<dbReference type="GO" id="GO:0003729">
    <property type="term" value="F:mRNA binding"/>
    <property type="evidence" value="ECO:0007669"/>
    <property type="project" value="TreeGrafter"/>
</dbReference>
<keyword evidence="3" id="KW-0597">Phosphoprotein</keyword>
<keyword evidence="4 11" id="KW-0507">mRNA processing</keyword>
<keyword evidence="2 11" id="KW-0963">Cytoplasm</keyword>
<comment type="subunit">
    <text evidence="9">Interacts with SLBP; interaction with SLBP occurs when histone mRNA is being rapidly degraded during the S phase. LSm subunits form a heteromer with a donut shape.</text>
</comment>
<evidence type="ECO:0000256" key="3">
    <source>
        <dbReference type="ARBA" id="ARBA00022553"/>
    </source>
</evidence>
<dbReference type="OMA" id="IGYLRCV"/>
<evidence type="ECO:0000256" key="4">
    <source>
        <dbReference type="ARBA" id="ARBA00022664"/>
    </source>
</evidence>